<dbReference type="EMBL" id="CP034562">
    <property type="protein sequence ID" value="AZQ64174.1"/>
    <property type="molecule type" value="Genomic_DNA"/>
</dbReference>
<feature type="compositionally biased region" description="Polar residues" evidence="1">
    <location>
        <begin position="258"/>
        <end position="278"/>
    </location>
</feature>
<dbReference type="Gene3D" id="3.90.1340.10">
    <property type="entry name" value="Phage tail collar domain"/>
    <property type="match status" value="1"/>
</dbReference>
<evidence type="ECO:0000313" key="4">
    <source>
        <dbReference type="Proteomes" id="UP000267268"/>
    </source>
</evidence>
<dbReference type="InterPro" id="IPR011083">
    <property type="entry name" value="Phage_tail_collar_dom"/>
</dbReference>
<evidence type="ECO:0000259" key="2">
    <source>
        <dbReference type="Pfam" id="PF07484"/>
    </source>
</evidence>
<reference evidence="3 4" key="1">
    <citation type="submission" date="2018-12" db="EMBL/GenBank/DDBJ databases">
        <title>Flammeovirga pectinis sp. nov., isolated from the gut of the Korean scallop, Patinopecten yessoensis.</title>
        <authorList>
            <person name="Bae J.-W."/>
            <person name="Jeong Y.-S."/>
            <person name="Kang W."/>
        </authorList>
    </citation>
    <scope>NUCLEOTIDE SEQUENCE [LARGE SCALE GENOMIC DNA]</scope>
    <source>
        <strain evidence="3 4">L12M1</strain>
    </source>
</reference>
<dbReference type="AlphaFoldDB" id="A0A3Q9FTD5"/>
<dbReference type="Proteomes" id="UP000267268">
    <property type="component" value="Chromosome 1"/>
</dbReference>
<organism evidence="3 4">
    <name type="scientific">Flammeovirga pectinis</name>
    <dbReference type="NCBI Taxonomy" id="2494373"/>
    <lineage>
        <taxon>Bacteria</taxon>
        <taxon>Pseudomonadati</taxon>
        <taxon>Bacteroidota</taxon>
        <taxon>Cytophagia</taxon>
        <taxon>Cytophagales</taxon>
        <taxon>Flammeovirgaceae</taxon>
        <taxon>Flammeovirga</taxon>
    </lineage>
</organism>
<feature type="compositionally biased region" description="Gly residues" evidence="1">
    <location>
        <begin position="242"/>
        <end position="254"/>
    </location>
</feature>
<proteinExistence type="predicted"/>
<dbReference type="InterPro" id="IPR037053">
    <property type="entry name" value="Phage_tail_collar_dom_sf"/>
</dbReference>
<feature type="compositionally biased region" description="Polar residues" evidence="1">
    <location>
        <begin position="226"/>
        <end position="236"/>
    </location>
</feature>
<dbReference type="KEGG" id="fll:EI427_18660"/>
<feature type="domain" description="Phage tail collar" evidence="2">
    <location>
        <begin position="138"/>
        <end position="165"/>
    </location>
</feature>
<dbReference type="SUPFAM" id="SSF88874">
    <property type="entry name" value="Receptor-binding domain of short tail fibre protein gp12"/>
    <property type="match status" value="1"/>
</dbReference>
<dbReference type="Pfam" id="PF07484">
    <property type="entry name" value="Collar"/>
    <property type="match status" value="1"/>
</dbReference>
<dbReference type="OrthoDB" id="9810174at2"/>
<name>A0A3Q9FTD5_9BACT</name>
<evidence type="ECO:0000313" key="3">
    <source>
        <dbReference type="EMBL" id="AZQ64174.1"/>
    </source>
</evidence>
<feature type="compositionally biased region" description="Polar residues" evidence="1">
    <location>
        <begin position="187"/>
        <end position="199"/>
    </location>
</feature>
<sequence>MLLKTHYRSIILIALLFLNSNLFAQSGGFVVQGLARNSLHAAIPNKVLDFKFTIVSNNKSSTYFSETKQLVTNSQGVFHHEIGTGTVTTGSIQTVPYKDANLKLIISMVVNSTENVISEQIINYVPYAFSALNGAPSGSIVPFTGTDVPLGWMLCDGSSVPTGTYLKDMIGMANAPDLRGMYLRGTGTNTTHQNSNNEFVSGPGLNSYEKDQLGDHGHDNDFSVDIASNGSHNHSYSKFREGGSGNIGRHGGGLVKRQNISRSTGSSGDHNHSTTISGSVGVATGDGVDEETQPVSYGVNYIIKL</sequence>
<protein>
    <submittedName>
        <fullName evidence="3">Tail fiber protein</fullName>
    </submittedName>
</protein>
<evidence type="ECO:0000256" key="1">
    <source>
        <dbReference type="SAM" id="MobiDB-lite"/>
    </source>
</evidence>
<feature type="region of interest" description="Disordered" evidence="1">
    <location>
        <begin position="187"/>
        <end position="291"/>
    </location>
</feature>
<feature type="compositionally biased region" description="Basic and acidic residues" evidence="1">
    <location>
        <begin position="208"/>
        <end position="221"/>
    </location>
</feature>
<dbReference type="RefSeq" id="WP_126617598.1">
    <property type="nucleotide sequence ID" value="NZ_CP034562.1"/>
</dbReference>
<accession>A0A3Q9FTD5</accession>
<keyword evidence="4" id="KW-1185">Reference proteome</keyword>
<gene>
    <name evidence="3" type="ORF">EI427_18660</name>
</gene>